<dbReference type="EMBL" id="FONG01000003">
    <property type="protein sequence ID" value="SFE51677.1"/>
    <property type="molecule type" value="Genomic_DNA"/>
</dbReference>
<protein>
    <submittedName>
        <fullName evidence="3">Uncharacterized protein</fullName>
    </submittedName>
</protein>
<reference evidence="3 4" key="1">
    <citation type="submission" date="2016-10" db="EMBL/GenBank/DDBJ databases">
        <authorList>
            <person name="de Groot N.N."/>
        </authorList>
    </citation>
    <scope>NUCLEOTIDE SEQUENCE [LARGE SCALE GENOMIC DNA]</scope>
    <source>
        <strain evidence="3 4">CGMCC 4.3510</strain>
    </source>
</reference>
<feature type="region of interest" description="Disordered" evidence="1">
    <location>
        <begin position="37"/>
        <end position="69"/>
    </location>
</feature>
<name>A0A1I2B6S2_9ACTN</name>
<accession>A0A1I2B6S2</accession>
<keyword evidence="4" id="KW-1185">Reference proteome</keyword>
<organism evidence="3 4">
    <name type="scientific">Actinacidiphila alni</name>
    <dbReference type="NCBI Taxonomy" id="380248"/>
    <lineage>
        <taxon>Bacteria</taxon>
        <taxon>Bacillati</taxon>
        <taxon>Actinomycetota</taxon>
        <taxon>Actinomycetes</taxon>
        <taxon>Kitasatosporales</taxon>
        <taxon>Streptomycetaceae</taxon>
        <taxon>Actinacidiphila</taxon>
    </lineage>
</organism>
<evidence type="ECO:0000256" key="2">
    <source>
        <dbReference type="SAM" id="SignalP"/>
    </source>
</evidence>
<evidence type="ECO:0000313" key="3">
    <source>
        <dbReference type="EMBL" id="SFE51677.1"/>
    </source>
</evidence>
<dbReference type="STRING" id="380248.SAMN05216251_103371"/>
<dbReference type="OrthoDB" id="4330829at2"/>
<sequence>MRRTRTGPAATGRRLRSLTAAALVATTAGALALLSACDSSSDNDSSRPTTPGGPPSTENFSGSLPSPLDSLASAAQQTASAAQSSAKAAASSFEASVEAAVGGATDEAKKELAKVDGQGNAVKDVQLTGFPRAKTGGLNAVLVSITNTSDQKASFAVKVEFADSSGAVVDSTVVGARDVEAGKRAQPVAFSTKDPGKTLFPRVAQAQRY</sequence>
<dbReference type="AlphaFoldDB" id="A0A1I2B6S2"/>
<feature type="chain" id="PRO_5038596050" evidence="2">
    <location>
        <begin position="33"/>
        <end position="209"/>
    </location>
</feature>
<proteinExistence type="predicted"/>
<evidence type="ECO:0000313" key="4">
    <source>
        <dbReference type="Proteomes" id="UP000199323"/>
    </source>
</evidence>
<dbReference type="RefSeq" id="WP_093712568.1">
    <property type="nucleotide sequence ID" value="NZ_FONG01000003.1"/>
</dbReference>
<feature type="signal peptide" evidence="2">
    <location>
        <begin position="1"/>
        <end position="32"/>
    </location>
</feature>
<keyword evidence="2" id="KW-0732">Signal</keyword>
<gene>
    <name evidence="3" type="ORF">SAMN05216251_103371</name>
</gene>
<dbReference type="Proteomes" id="UP000199323">
    <property type="component" value="Unassembled WGS sequence"/>
</dbReference>
<evidence type="ECO:0000256" key="1">
    <source>
        <dbReference type="SAM" id="MobiDB-lite"/>
    </source>
</evidence>